<evidence type="ECO:0000256" key="7">
    <source>
        <dbReference type="ARBA" id="ARBA00023163"/>
    </source>
</evidence>
<evidence type="ECO:0000256" key="4">
    <source>
        <dbReference type="ARBA" id="ARBA00023014"/>
    </source>
</evidence>
<dbReference type="PROSITE" id="PS00552">
    <property type="entry name" value="HTH_MERR_1"/>
    <property type="match status" value="1"/>
</dbReference>
<evidence type="ECO:0000256" key="6">
    <source>
        <dbReference type="ARBA" id="ARBA00023125"/>
    </source>
</evidence>
<dbReference type="Pfam" id="PF00376">
    <property type="entry name" value="MerR"/>
    <property type="match status" value="1"/>
</dbReference>
<keyword evidence="10" id="KW-1185">Reference proteome</keyword>
<evidence type="ECO:0000313" key="10">
    <source>
        <dbReference type="Proteomes" id="UP001241472"/>
    </source>
</evidence>
<keyword evidence="7" id="KW-0804">Transcription</keyword>
<keyword evidence="2" id="KW-0479">Metal-binding</keyword>
<dbReference type="CDD" id="cd01110">
    <property type="entry name" value="HTH_SoxR"/>
    <property type="match status" value="1"/>
</dbReference>
<name>A0ABT9PYJ2_9HYPH</name>
<evidence type="ECO:0000256" key="2">
    <source>
        <dbReference type="ARBA" id="ARBA00022723"/>
    </source>
</evidence>
<evidence type="ECO:0000256" key="1">
    <source>
        <dbReference type="ARBA" id="ARBA00022714"/>
    </source>
</evidence>
<evidence type="ECO:0000256" key="5">
    <source>
        <dbReference type="ARBA" id="ARBA00023015"/>
    </source>
</evidence>
<dbReference type="InterPro" id="IPR010211">
    <property type="entry name" value="Redox-sen_tscrpt-act_SoxR"/>
</dbReference>
<organism evidence="9 10">
    <name type="scientific">Neorhizobium huautlense</name>
    <dbReference type="NCBI Taxonomy" id="67774"/>
    <lineage>
        <taxon>Bacteria</taxon>
        <taxon>Pseudomonadati</taxon>
        <taxon>Pseudomonadota</taxon>
        <taxon>Alphaproteobacteria</taxon>
        <taxon>Hyphomicrobiales</taxon>
        <taxon>Rhizobiaceae</taxon>
        <taxon>Rhizobium/Agrobacterium group</taxon>
        <taxon>Neorhizobium</taxon>
    </lineage>
</organism>
<sequence>MSTNGSDTPSSARRASDGVSVGFVAERSGVAISALHFYEQEGLIRSWRNGANHRRYDRDVLRRVAVIRVAQKAGVPLKEIAGALATLPQGRTPNAHDWERLSTGWKAELDARIERLTKLRDELTGCIGCGCLSLKHCPLRNPDDRLAAGGHGPVLLDAAAKDDEA</sequence>
<evidence type="ECO:0000259" key="8">
    <source>
        <dbReference type="PROSITE" id="PS50937"/>
    </source>
</evidence>
<feature type="domain" description="HTH merR-type" evidence="8">
    <location>
        <begin position="20"/>
        <end position="86"/>
    </location>
</feature>
<dbReference type="PROSITE" id="PS50937">
    <property type="entry name" value="HTH_MERR_2"/>
    <property type="match status" value="1"/>
</dbReference>
<dbReference type="Gene3D" id="1.10.1660.10">
    <property type="match status" value="1"/>
</dbReference>
<gene>
    <name evidence="9" type="ORF">J2T09_004334</name>
</gene>
<protein>
    <submittedName>
        <fullName evidence="9">MerR family redox-sensitive transcriptional activator SoxR</fullName>
    </submittedName>
</protein>
<dbReference type="EMBL" id="JAUSRF010000017">
    <property type="protein sequence ID" value="MDP9839558.1"/>
    <property type="molecule type" value="Genomic_DNA"/>
</dbReference>
<dbReference type="Pfam" id="PF09278">
    <property type="entry name" value="MerR-DNA-bind"/>
    <property type="match status" value="1"/>
</dbReference>
<dbReference type="SUPFAM" id="SSF46955">
    <property type="entry name" value="Putative DNA-binding domain"/>
    <property type="match status" value="1"/>
</dbReference>
<evidence type="ECO:0000256" key="3">
    <source>
        <dbReference type="ARBA" id="ARBA00023004"/>
    </source>
</evidence>
<dbReference type="RefSeq" id="WP_306838264.1">
    <property type="nucleotide sequence ID" value="NZ_JAUSRF010000017.1"/>
</dbReference>
<dbReference type="Proteomes" id="UP001241472">
    <property type="component" value="Unassembled WGS sequence"/>
</dbReference>
<reference evidence="9 10" key="1">
    <citation type="submission" date="2023-07" db="EMBL/GenBank/DDBJ databases">
        <title>Sorghum-associated microbial communities from plants grown in Nebraska, USA.</title>
        <authorList>
            <person name="Schachtman D."/>
        </authorList>
    </citation>
    <scope>NUCLEOTIDE SEQUENCE [LARGE SCALE GENOMIC DNA]</scope>
    <source>
        <strain evidence="9 10">DS1307</strain>
    </source>
</reference>
<dbReference type="InterPro" id="IPR047057">
    <property type="entry name" value="MerR_fam"/>
</dbReference>
<dbReference type="PANTHER" id="PTHR30204:SF0">
    <property type="entry name" value="REDOX-SENSITIVE TRANSCRIPTIONAL ACTIVATOR SOXR"/>
    <property type="match status" value="1"/>
</dbReference>
<dbReference type="PRINTS" id="PR00040">
    <property type="entry name" value="HTHMERR"/>
</dbReference>
<keyword evidence="5" id="KW-0805">Transcription regulation</keyword>
<dbReference type="InterPro" id="IPR009061">
    <property type="entry name" value="DNA-bd_dom_put_sf"/>
</dbReference>
<proteinExistence type="predicted"/>
<keyword evidence="1" id="KW-0001">2Fe-2S</keyword>
<dbReference type="InterPro" id="IPR015358">
    <property type="entry name" value="Tscrpt_reg_MerR_DNA-bd"/>
</dbReference>
<keyword evidence="3" id="KW-0408">Iron</keyword>
<comment type="caution">
    <text evidence="9">The sequence shown here is derived from an EMBL/GenBank/DDBJ whole genome shotgun (WGS) entry which is preliminary data.</text>
</comment>
<dbReference type="PANTHER" id="PTHR30204">
    <property type="entry name" value="REDOX-CYCLING DRUG-SENSING TRANSCRIPTIONAL ACTIVATOR SOXR"/>
    <property type="match status" value="1"/>
</dbReference>
<keyword evidence="4" id="KW-0411">Iron-sulfur</keyword>
<evidence type="ECO:0000313" key="9">
    <source>
        <dbReference type="EMBL" id="MDP9839558.1"/>
    </source>
</evidence>
<accession>A0ABT9PYJ2</accession>
<keyword evidence="6" id="KW-0238">DNA-binding</keyword>
<dbReference type="InterPro" id="IPR000551">
    <property type="entry name" value="MerR-type_HTH_dom"/>
</dbReference>
<dbReference type="NCBIfam" id="TIGR01950">
    <property type="entry name" value="SoxR"/>
    <property type="match status" value="1"/>
</dbReference>
<dbReference type="SMART" id="SM00422">
    <property type="entry name" value="HTH_MERR"/>
    <property type="match status" value="1"/>
</dbReference>